<evidence type="ECO:0000256" key="1">
    <source>
        <dbReference type="SAM" id="MobiDB-lite"/>
    </source>
</evidence>
<sequence>MLVRFRKPETLVEAIQRGWIASATLNLPVRALHDADGIWLHLDARLPLRTRHALTELGIDWDPPKPPAKLIAYPDWARMLPLMPVRGHEMPVGVECLLEIPSILELIQVSCELSRLGRADHHLRYPTVEGEPGYLRVHSPPQLTIERWSSGHDCGGIAAYWKSGDRAWIQWGWRHPTPERIPGSPLGSWLLRNSMPWREFDERDFLPARQRGFLALPTQATNWNDGSAPVRYSNPLRLLRQRNHSGAASAWWIDAPAEANLLDFLRELDERRLNQLQFMRLRCGDQIAILLKATGRDEIPVMLLPAMGFQPLLKLASLQIADGYRISPPIARDRLRVALGCESPNSESSESDVWLQPQPQSSDGDAAPGGMIRNAMPPRRFQSLADSVAHVVSEPTRHLQAVRVGDAFPMLPFDIVEEATAPKKKSKQDRTVVLQWPTQTPVKDVVSHKKAQTRPEPPPLEPIVFDVNLTDEQIVLQLRNLRSQLDALAENAPDAAPESASVSIWQQMAELYHRLNQPNEAAICWSQAMWLAPEWSGAIVSRWDEYERQTVIPARRSANPKASRIDQYRKHCLEILLPLTKMHPEPSRERRQTIVESLELGEETLPVRLVWLTWLEITQQSGGDVLALTRARDRILLQLHEFGLIIDRDLPSVLRGDVALETGMDAGRLNLLLEHARRWTGDQSSAILGPSKMRDGAFVALIFAYGYARQGLRENAMALLRSGADRLAKQSVPRRWLLEAYTDRTQQVLDGKRPRSPLNEDLIRLRMKLPSPDARTVNFLMQRSQLLDPSAVNDPLQVFEVDPNSALAKELGRFRELVSPAVLERRFPELLAQYTTKSERFLILREAISKAFQVRDSFAQLVFSQIRTVRQQFGYFIDLPAMLQWGTLLETALALAGHHERPAEIRTVMQHYQEMLKPLQGERAAWFIGGMNPGIFRRLAKLGEATLAAEFHNDLATKVILTEGIQATLKQPGANRPVLLQAMLRLAGGWFYFGNDRLAQEVIEAARREVYSTDYRPATQLDLACGLVECLANAPANQAMREYITLLTRLRMSEVGPSADYSYVVIGILERMILAVSSEDFRIDQSVRRRLDEEEYRIRQRIHADVRVAMQSAGL</sequence>
<dbReference type="Proteomes" id="UP000464378">
    <property type="component" value="Chromosome"/>
</dbReference>
<dbReference type="AlphaFoldDB" id="A0A6C2YMA2"/>
<reference evidence="3" key="1">
    <citation type="submission" date="2019-04" db="EMBL/GenBank/DDBJ databases">
        <authorList>
            <consortium name="Science for Life Laboratories"/>
        </authorList>
    </citation>
    <scope>NUCLEOTIDE SEQUENCE</scope>
    <source>
        <strain evidence="3">MBLW1</strain>
    </source>
</reference>
<protein>
    <recommendedName>
        <fullName evidence="2">FtsH ternary system domain-containing protein</fullName>
    </recommendedName>
</protein>
<feature type="region of interest" description="Disordered" evidence="1">
    <location>
        <begin position="342"/>
        <end position="375"/>
    </location>
</feature>
<dbReference type="InParanoid" id="A0A6C2YMA2"/>
<evidence type="ECO:0000313" key="4">
    <source>
        <dbReference type="Proteomes" id="UP000464378"/>
    </source>
</evidence>
<gene>
    <name evidence="3" type="ORF">GMBLW1_12400</name>
</gene>
<dbReference type="Pfam" id="PF20005">
    <property type="entry name" value="fvmX7"/>
    <property type="match status" value="1"/>
</dbReference>
<dbReference type="KEGG" id="tim:GMBLW1_12400"/>
<name>A0A6C2YMA2_9BACT</name>
<dbReference type="InterPro" id="IPR045486">
    <property type="entry name" value="fvmX7"/>
</dbReference>
<dbReference type="RefSeq" id="WP_162657865.1">
    <property type="nucleotide sequence ID" value="NZ_LR593887.1"/>
</dbReference>
<dbReference type="EMBL" id="LR593887">
    <property type="protein sequence ID" value="VTS02251.1"/>
    <property type="molecule type" value="Genomic_DNA"/>
</dbReference>
<proteinExistence type="predicted"/>
<evidence type="ECO:0000313" key="3">
    <source>
        <dbReference type="EMBL" id="VIP02720.1"/>
    </source>
</evidence>
<feature type="domain" description="FtsH ternary system" evidence="2">
    <location>
        <begin position="2"/>
        <end position="390"/>
    </location>
</feature>
<evidence type="ECO:0000259" key="2">
    <source>
        <dbReference type="Pfam" id="PF20005"/>
    </source>
</evidence>
<accession>A0A6C2YMA2</accession>
<dbReference type="EMBL" id="LR586016">
    <property type="protein sequence ID" value="VIP02720.1"/>
    <property type="molecule type" value="Genomic_DNA"/>
</dbReference>
<keyword evidence="4" id="KW-1185">Reference proteome</keyword>
<organism evidence="3">
    <name type="scientific">Tuwongella immobilis</name>
    <dbReference type="NCBI Taxonomy" id="692036"/>
    <lineage>
        <taxon>Bacteria</taxon>
        <taxon>Pseudomonadati</taxon>
        <taxon>Planctomycetota</taxon>
        <taxon>Planctomycetia</taxon>
        <taxon>Gemmatales</taxon>
        <taxon>Gemmataceae</taxon>
        <taxon>Tuwongella</taxon>
    </lineage>
</organism>